<comment type="caution">
    <text evidence="2">The sequence shown here is derived from an EMBL/GenBank/DDBJ whole genome shotgun (WGS) entry which is preliminary data.</text>
</comment>
<gene>
    <name evidence="2" type="ORF">S12H4_44558</name>
</gene>
<dbReference type="EMBL" id="BARW01027466">
    <property type="protein sequence ID" value="GAJ15711.1"/>
    <property type="molecule type" value="Genomic_DNA"/>
</dbReference>
<evidence type="ECO:0000256" key="1">
    <source>
        <dbReference type="SAM" id="MobiDB-lite"/>
    </source>
</evidence>
<feature type="non-terminal residue" evidence="2">
    <location>
        <position position="1"/>
    </location>
</feature>
<name>X1VJV3_9ZZZZ</name>
<organism evidence="2">
    <name type="scientific">marine sediment metagenome</name>
    <dbReference type="NCBI Taxonomy" id="412755"/>
    <lineage>
        <taxon>unclassified sequences</taxon>
        <taxon>metagenomes</taxon>
        <taxon>ecological metagenomes</taxon>
    </lineage>
</organism>
<evidence type="ECO:0000313" key="2">
    <source>
        <dbReference type="EMBL" id="GAJ15711.1"/>
    </source>
</evidence>
<dbReference type="AlphaFoldDB" id="X1VJV3"/>
<proteinExistence type="predicted"/>
<feature type="compositionally biased region" description="Basic and acidic residues" evidence="1">
    <location>
        <begin position="1"/>
        <end position="54"/>
    </location>
</feature>
<accession>X1VJV3</accession>
<protein>
    <submittedName>
        <fullName evidence="2">Uncharacterized protein</fullName>
    </submittedName>
</protein>
<sequence>KEGETKPESQGEDLKDKGESKSQDDLKEKTDKDTKSDEKEDLKEPSKEENEDNKVSVVAISSNRFF</sequence>
<feature type="region of interest" description="Disordered" evidence="1">
    <location>
        <begin position="1"/>
        <end position="66"/>
    </location>
</feature>
<reference evidence="2" key="1">
    <citation type="journal article" date="2014" name="Front. Microbiol.">
        <title>High frequency of phylogenetically diverse reductive dehalogenase-homologous genes in deep subseafloor sedimentary metagenomes.</title>
        <authorList>
            <person name="Kawai M."/>
            <person name="Futagami T."/>
            <person name="Toyoda A."/>
            <person name="Takaki Y."/>
            <person name="Nishi S."/>
            <person name="Hori S."/>
            <person name="Arai W."/>
            <person name="Tsubouchi T."/>
            <person name="Morono Y."/>
            <person name="Uchiyama I."/>
            <person name="Ito T."/>
            <person name="Fujiyama A."/>
            <person name="Inagaki F."/>
            <person name="Takami H."/>
        </authorList>
    </citation>
    <scope>NUCLEOTIDE SEQUENCE</scope>
    <source>
        <strain evidence="2">Expedition CK06-06</strain>
    </source>
</reference>